<evidence type="ECO:0000313" key="2">
    <source>
        <dbReference type="Proteomes" id="UP000198824"/>
    </source>
</evidence>
<accession>A0A1I6K235</accession>
<reference evidence="1 2" key="1">
    <citation type="submission" date="2016-10" db="EMBL/GenBank/DDBJ databases">
        <authorList>
            <person name="de Groot N.N."/>
        </authorList>
    </citation>
    <scope>NUCLEOTIDE SEQUENCE [LARGE SCALE GENOMIC DNA]</scope>
    <source>
        <strain evidence="1 2">S5-249</strain>
    </source>
</reference>
<dbReference type="EMBL" id="FOZG01000001">
    <property type="protein sequence ID" value="SFR85299.1"/>
    <property type="molecule type" value="Genomic_DNA"/>
</dbReference>
<dbReference type="Proteomes" id="UP000198824">
    <property type="component" value="Unassembled WGS sequence"/>
</dbReference>
<evidence type="ECO:0000313" key="1">
    <source>
        <dbReference type="EMBL" id="SFR85299.1"/>
    </source>
</evidence>
<name>A0A1I6K235_9SPHN</name>
<organism evidence="1 2">
    <name type="scientific">Sphingomonas jatrophae</name>
    <dbReference type="NCBI Taxonomy" id="1166337"/>
    <lineage>
        <taxon>Bacteria</taxon>
        <taxon>Pseudomonadati</taxon>
        <taxon>Pseudomonadota</taxon>
        <taxon>Alphaproteobacteria</taxon>
        <taxon>Sphingomonadales</taxon>
        <taxon>Sphingomonadaceae</taxon>
        <taxon>Sphingomonas</taxon>
    </lineage>
</organism>
<proteinExistence type="predicted"/>
<keyword evidence="2" id="KW-1185">Reference proteome</keyword>
<protein>
    <submittedName>
        <fullName evidence="1">Uncharacterized protein</fullName>
    </submittedName>
</protein>
<dbReference type="AlphaFoldDB" id="A0A1I6K235"/>
<sequence>MVNHIGYMSAGAVGREHVENRVVGATFVTFGYKDTAR</sequence>
<gene>
    <name evidence="1" type="ORF">SAMN05192580_1244</name>
</gene>